<feature type="non-terminal residue" evidence="2">
    <location>
        <position position="696"/>
    </location>
</feature>
<sequence length="696" mass="77646">SKKRQARPQARTMARAKTPWTTEENVNLFRVMAEYTYVDKTGIRPLVIYLNPSELDHVEQCEMSLNMSDAEIAQSLCEQEVENNPNRCGHLLFGAMRHMQRASGDHSIRVVNEKVKNVRSRIVNWFVTMYTEGALPTKRPVRYVTAILNSLVTAPFCPVKDVTATMAMGLYATSETKHDVSLWLQAMFWLHPRRMYDFLYQCALQVVRARIETMPMETRSHEDTHMMNTEYPDTYVLIEQLRRLISVLNNDSPSKAGKRPSKSLGHTDSFDPYDMDDSATGRKRKRKLIPQESVKRPRGSDAMIPTNGDEQIPLSMFDLLKNEEKLRVAGLRVKMIAAVGGIIRSAHANTSVDIKYHLYRLWTCVARFSEVSRMLVPTHQIPQDEAAAWPRFAEFVIVHDYSSPFDIAAIEPRIRVSKTRMAYQSGFNAADLIEQWISSTEGELRPEVPMWLTVARRIDGEHVLALVISSLDTEIPAGSSGLPSMHPSLLRYRKFSDDEIHTTVDTAIANGGNNLIGELAMCSHGGLDPWPWSSTQHTTVSMTHGYNTQIRADVAGSSIQLVLSSAYATSPNVIDPWMEPRVMATAAFNHQKSYADANTVGESSTFDELIKEEQKSVTSDVMVEPPVVSKCSSSNHQAAWQPMPAMPLEGGSLSAINSLATLTAPDLSANIHDASKLASAALMSSYATSTNGYNSS</sequence>
<comment type="caution">
    <text evidence="2">The sequence shown here is derived from an EMBL/GenBank/DDBJ whole genome shotgun (WGS) entry which is preliminary data.</text>
</comment>
<proteinExistence type="predicted"/>
<dbReference type="AlphaFoldDB" id="A0A9W8CW73"/>
<dbReference type="Proteomes" id="UP001143981">
    <property type="component" value="Unassembled WGS sequence"/>
</dbReference>
<accession>A0A9W8CW73</accession>
<keyword evidence="3" id="KW-1185">Reference proteome</keyword>
<protein>
    <submittedName>
        <fullName evidence="2">Uncharacterized protein</fullName>
    </submittedName>
</protein>
<reference evidence="2" key="1">
    <citation type="submission" date="2022-07" db="EMBL/GenBank/DDBJ databases">
        <title>Phylogenomic reconstructions and comparative analyses of Kickxellomycotina fungi.</title>
        <authorList>
            <person name="Reynolds N.K."/>
            <person name="Stajich J.E."/>
            <person name="Barry K."/>
            <person name="Grigoriev I.V."/>
            <person name="Crous P."/>
            <person name="Smith M.E."/>
        </authorList>
    </citation>
    <scope>NUCLEOTIDE SEQUENCE</scope>
    <source>
        <strain evidence="2">BCRC 34381</strain>
    </source>
</reference>
<dbReference type="EMBL" id="JANBOI010001417">
    <property type="protein sequence ID" value="KAJ1726701.1"/>
    <property type="molecule type" value="Genomic_DNA"/>
</dbReference>
<gene>
    <name evidence="2" type="ORF">LPJ61_005013</name>
</gene>
<organism evidence="2 3">
    <name type="scientific">Coemansia biformis</name>
    <dbReference type="NCBI Taxonomy" id="1286918"/>
    <lineage>
        <taxon>Eukaryota</taxon>
        <taxon>Fungi</taxon>
        <taxon>Fungi incertae sedis</taxon>
        <taxon>Zoopagomycota</taxon>
        <taxon>Kickxellomycotina</taxon>
        <taxon>Kickxellomycetes</taxon>
        <taxon>Kickxellales</taxon>
        <taxon>Kickxellaceae</taxon>
        <taxon>Coemansia</taxon>
    </lineage>
</organism>
<name>A0A9W8CW73_9FUNG</name>
<feature type="non-terminal residue" evidence="2">
    <location>
        <position position="1"/>
    </location>
</feature>
<evidence type="ECO:0000256" key="1">
    <source>
        <dbReference type="SAM" id="MobiDB-lite"/>
    </source>
</evidence>
<evidence type="ECO:0000313" key="2">
    <source>
        <dbReference type="EMBL" id="KAJ1726701.1"/>
    </source>
</evidence>
<evidence type="ECO:0000313" key="3">
    <source>
        <dbReference type="Proteomes" id="UP001143981"/>
    </source>
</evidence>
<dbReference type="OrthoDB" id="5524751at2759"/>
<feature type="region of interest" description="Disordered" evidence="1">
    <location>
        <begin position="249"/>
        <end position="307"/>
    </location>
</feature>